<gene>
    <name evidence="2" type="ORF">EHC69_16785</name>
    <name evidence="3" type="ORF">FVP01_23485</name>
    <name evidence="1" type="ORF">I7278_23910</name>
</gene>
<dbReference type="EMBL" id="CP034298">
    <property type="protein sequence ID" value="QHH10855.1"/>
    <property type="molecule type" value="Genomic_DNA"/>
</dbReference>
<accession>A0A2S1MED8</accession>
<evidence type="ECO:0000313" key="1">
    <source>
        <dbReference type="EMBL" id="HAS6679833.1"/>
    </source>
</evidence>
<dbReference type="EMBL" id="VRMQ01000012">
    <property type="protein sequence ID" value="TXN13485.1"/>
    <property type="molecule type" value="Genomic_DNA"/>
</dbReference>
<evidence type="ECO:0000313" key="2">
    <source>
        <dbReference type="EMBL" id="QHH10855.1"/>
    </source>
</evidence>
<dbReference type="AlphaFoldDB" id="A0A2S1MED8"/>
<name>A0A2S1MED8_VIBPH</name>
<dbReference type="Proteomes" id="UP000321504">
    <property type="component" value="Unassembled WGS sequence"/>
</dbReference>
<evidence type="ECO:0000313" key="4">
    <source>
        <dbReference type="Proteomes" id="UP000321504"/>
    </source>
</evidence>
<evidence type="ECO:0000313" key="3">
    <source>
        <dbReference type="EMBL" id="TXN13485.1"/>
    </source>
</evidence>
<reference evidence="3 4" key="3">
    <citation type="submission" date="2019-08" db="EMBL/GenBank/DDBJ databases">
        <title>Emerging of two pre-pandemic pathogenic O4:KUT lineages of Vibrio parahaemolyticus in coastal eastern China.</title>
        <authorList>
            <person name="Yu H."/>
        </authorList>
    </citation>
    <scope>NUCLEOTIDE SEQUENCE [LARGE SCALE GENOMIC DNA]</scope>
    <source>
        <strain evidence="3 4">HZ17-383</strain>
    </source>
</reference>
<dbReference type="EMBL" id="DACQKT010000019">
    <property type="protein sequence ID" value="HAS6679833.1"/>
    <property type="molecule type" value="Genomic_DNA"/>
</dbReference>
<evidence type="ECO:0000313" key="5">
    <source>
        <dbReference type="Proteomes" id="UP000464718"/>
    </source>
</evidence>
<reference evidence="1" key="4">
    <citation type="submission" date="2019-12" db="EMBL/GenBank/DDBJ databases">
        <authorList>
            <consortium name="NCBI Pathogen Detection Project"/>
        </authorList>
    </citation>
    <scope>NUCLEOTIDE SEQUENCE</scope>
    <source>
        <strain evidence="1">1930</strain>
    </source>
</reference>
<sequence length="34" mass="4252">MVKWKPNWLFFNLFASLSELAHKLWRKARLKHRV</sequence>
<dbReference type="Proteomes" id="UP000856022">
    <property type="component" value="Unassembled WGS sequence"/>
</dbReference>
<organism evidence="1">
    <name type="scientific">Vibrio parahaemolyticus</name>
    <dbReference type="NCBI Taxonomy" id="670"/>
    <lineage>
        <taxon>Bacteria</taxon>
        <taxon>Pseudomonadati</taxon>
        <taxon>Pseudomonadota</taxon>
        <taxon>Gammaproteobacteria</taxon>
        <taxon>Vibrionales</taxon>
        <taxon>Vibrionaceae</taxon>
        <taxon>Vibrio</taxon>
    </lineage>
</organism>
<dbReference type="Proteomes" id="UP000464718">
    <property type="component" value="Chromosome i"/>
</dbReference>
<reference evidence="1" key="1">
    <citation type="journal article" date="2018" name="Genome Biol.">
        <title>SKESA: strategic k-mer extension for scrupulous assemblies.</title>
        <authorList>
            <person name="Souvorov A."/>
            <person name="Agarwala R."/>
            <person name="Lipman D.J."/>
        </authorList>
    </citation>
    <scope>NUCLEOTIDE SEQUENCE</scope>
    <source>
        <strain evidence="1">1930</strain>
    </source>
</reference>
<proteinExistence type="predicted"/>
<protein>
    <submittedName>
        <fullName evidence="1">Uncharacterized protein</fullName>
    </submittedName>
</protein>
<reference evidence="2 5" key="2">
    <citation type="submission" date="2018-12" db="EMBL/GenBank/DDBJ databases">
        <title>Genomic insights into the evolutionary origins and pathogenicity of five Vibrio parahaemolyticus strains isolated from the shrimp with acute hepatopancreatic necrosis disease (AHPND).</title>
        <authorList>
            <person name="Yang Q."/>
            <person name="Dong X."/>
            <person name="Xie G."/>
            <person name="Fu S."/>
            <person name="Zou P."/>
            <person name="Sun J."/>
            <person name="Wang Y."/>
            <person name="Huang J."/>
        </authorList>
    </citation>
    <scope>NUCLEOTIDE SEQUENCE [LARGE SCALE GENOMIC DNA]</scope>
    <source>
        <strain evidence="2 5">20160303005-1</strain>
    </source>
</reference>